<accession>A0A163JBR0</accession>
<evidence type="ECO:0000313" key="1">
    <source>
        <dbReference type="EMBL" id="SAL98294.1"/>
    </source>
</evidence>
<dbReference type="Proteomes" id="UP000078561">
    <property type="component" value="Unassembled WGS sequence"/>
</dbReference>
<organism evidence="1">
    <name type="scientific">Absidia glauca</name>
    <name type="common">Pin mould</name>
    <dbReference type="NCBI Taxonomy" id="4829"/>
    <lineage>
        <taxon>Eukaryota</taxon>
        <taxon>Fungi</taxon>
        <taxon>Fungi incertae sedis</taxon>
        <taxon>Mucoromycota</taxon>
        <taxon>Mucoromycotina</taxon>
        <taxon>Mucoromycetes</taxon>
        <taxon>Mucorales</taxon>
        <taxon>Cunninghamellaceae</taxon>
        <taxon>Absidia</taxon>
    </lineage>
</organism>
<reference evidence="1" key="1">
    <citation type="submission" date="2016-04" db="EMBL/GenBank/DDBJ databases">
        <authorList>
            <person name="Evans L.H."/>
            <person name="Alamgir A."/>
            <person name="Owens N."/>
            <person name="Weber N.D."/>
            <person name="Virtaneva K."/>
            <person name="Barbian K."/>
            <person name="Babar A."/>
            <person name="Rosenke K."/>
        </authorList>
    </citation>
    <scope>NUCLEOTIDE SEQUENCE [LARGE SCALE GENOMIC DNA]</scope>
    <source>
        <strain evidence="1">CBS 101.48</strain>
    </source>
</reference>
<name>A0A163JBR0_ABSGL</name>
<evidence type="ECO:0000313" key="2">
    <source>
        <dbReference type="Proteomes" id="UP000078561"/>
    </source>
</evidence>
<dbReference type="AlphaFoldDB" id="A0A163JBR0"/>
<proteinExistence type="predicted"/>
<gene>
    <name evidence="1" type="primary">ABSGL_03823.1 scaffold 4673</name>
</gene>
<dbReference type="InParanoid" id="A0A163JBR0"/>
<protein>
    <submittedName>
        <fullName evidence="1">Uncharacterized protein</fullName>
    </submittedName>
</protein>
<keyword evidence="2" id="KW-1185">Reference proteome</keyword>
<sequence length="143" mass="15329">MSSFLFSTFNTSTKQTQSIKMVKASFIVMAIATLAVSMASAAGITDSGCYGNELNHNGSLDREQCTKQLINQNGVNRSASYGTCKCSASGMTSREAAQNLYSYIKGNMDPRQNLQTCFVNVGDCFNQANIKTCGTAQVDCGNE</sequence>
<dbReference type="EMBL" id="LT552062">
    <property type="protein sequence ID" value="SAL98294.1"/>
    <property type="molecule type" value="Genomic_DNA"/>
</dbReference>
<dbReference type="OrthoDB" id="2277905at2759"/>